<evidence type="ECO:0000313" key="1">
    <source>
        <dbReference type="EMBL" id="MFM0004842.1"/>
    </source>
</evidence>
<comment type="caution">
    <text evidence="1">The sequence shown here is derived from an EMBL/GenBank/DDBJ whole genome shotgun (WGS) entry which is preliminary data.</text>
</comment>
<keyword evidence="2" id="KW-1185">Reference proteome</keyword>
<sequence length="87" mass="10013">MTNFELRRLMAAASANQEDADLWRMFSSLYDERRIRWCNSARGWLVSIDNRHLATEASFDQAIRFAIARFLKVRTGTRSASARGSLT</sequence>
<gene>
    <name evidence="1" type="ORF">PQR57_27935</name>
</gene>
<proteinExistence type="predicted"/>
<protein>
    <submittedName>
        <fullName evidence="1">Uncharacterized protein</fullName>
    </submittedName>
</protein>
<accession>A0ABW9AW83</accession>
<dbReference type="RefSeq" id="WP_408179683.1">
    <property type="nucleotide sequence ID" value="NZ_JAQQEZ010000023.1"/>
</dbReference>
<name>A0ABW9AW83_9BURK</name>
<organism evidence="1 2">
    <name type="scientific">Paraburkholderia dipogonis</name>
    <dbReference type="NCBI Taxonomy" id="1211383"/>
    <lineage>
        <taxon>Bacteria</taxon>
        <taxon>Pseudomonadati</taxon>
        <taxon>Pseudomonadota</taxon>
        <taxon>Betaproteobacteria</taxon>
        <taxon>Burkholderiales</taxon>
        <taxon>Burkholderiaceae</taxon>
        <taxon>Paraburkholderia</taxon>
    </lineage>
</organism>
<dbReference type="EMBL" id="JAQQEZ010000023">
    <property type="protein sequence ID" value="MFM0004842.1"/>
    <property type="molecule type" value="Genomic_DNA"/>
</dbReference>
<reference evidence="1 2" key="1">
    <citation type="journal article" date="2024" name="Chem. Sci.">
        <title>Discovery of megapolipeptins by genome mining of a Burkholderiales bacteria collection.</title>
        <authorList>
            <person name="Paulo B.S."/>
            <person name="Recchia M.J.J."/>
            <person name="Lee S."/>
            <person name="Fergusson C.H."/>
            <person name="Romanowski S.B."/>
            <person name="Hernandez A."/>
            <person name="Krull N."/>
            <person name="Liu D.Y."/>
            <person name="Cavanagh H."/>
            <person name="Bos A."/>
            <person name="Gray C.A."/>
            <person name="Murphy B.T."/>
            <person name="Linington R.G."/>
            <person name="Eustaquio A.S."/>
        </authorList>
    </citation>
    <scope>NUCLEOTIDE SEQUENCE [LARGE SCALE GENOMIC DNA]</scope>
    <source>
        <strain evidence="1 2">RL17-350-BIC-A</strain>
    </source>
</reference>
<dbReference type="Proteomes" id="UP001629230">
    <property type="component" value="Unassembled WGS sequence"/>
</dbReference>
<evidence type="ECO:0000313" key="2">
    <source>
        <dbReference type="Proteomes" id="UP001629230"/>
    </source>
</evidence>